<dbReference type="EMBL" id="JBIAQY010000003">
    <property type="protein sequence ID" value="MFF3568287.1"/>
    <property type="molecule type" value="Genomic_DNA"/>
</dbReference>
<evidence type="ECO:0000256" key="2">
    <source>
        <dbReference type="ARBA" id="ARBA00012404"/>
    </source>
</evidence>
<gene>
    <name evidence="7" type="primary">aroQ</name>
    <name evidence="7" type="ORF">ACFYXQ_10990</name>
</gene>
<dbReference type="EC" id="5.4.99.5" evidence="2"/>
<dbReference type="InterPro" id="IPR002701">
    <property type="entry name" value="CM_II_prokaryot"/>
</dbReference>
<keyword evidence="3 5" id="KW-0732">Signal</keyword>
<evidence type="ECO:0000313" key="8">
    <source>
        <dbReference type="Proteomes" id="UP001601992"/>
    </source>
</evidence>
<dbReference type="Proteomes" id="UP001601992">
    <property type="component" value="Unassembled WGS sequence"/>
</dbReference>
<feature type="chain" id="PRO_5046676965" description="chorismate mutase" evidence="5">
    <location>
        <begin position="19"/>
        <end position="205"/>
    </location>
</feature>
<dbReference type="SMART" id="SM00830">
    <property type="entry name" value="CM_2"/>
    <property type="match status" value="1"/>
</dbReference>
<dbReference type="InterPro" id="IPR051331">
    <property type="entry name" value="Chorismate_mutase-related"/>
</dbReference>
<dbReference type="InterPro" id="IPR008240">
    <property type="entry name" value="Chorismate_mutase_periplasmic"/>
</dbReference>
<comment type="pathway">
    <text evidence="1">Metabolic intermediate biosynthesis; prephenate biosynthesis; prephenate from chorismate: step 1/1.</text>
</comment>
<evidence type="ECO:0000313" key="7">
    <source>
        <dbReference type="EMBL" id="MFF3568287.1"/>
    </source>
</evidence>
<evidence type="ECO:0000256" key="1">
    <source>
        <dbReference type="ARBA" id="ARBA00004817"/>
    </source>
</evidence>
<sequence length="205" mass="21632">MRTSVLMMAAAAAIGVMSVEVVPMTIDPTVPAAHAQAPVDAAPTSSDPLIELLLQRLNTADAVVAAKWVGSHGQNPVIDDPEREQVVYDSMSRAGAALGLPESWVRQVFAGQIEANKMVQRGLLARWRLDPASVPRTSPDLTAVRPIIDRVNGQILQQLAQRRAELRGPNCAERLSAGVFGVFTGGGSDALHQTALVRAAAAICG</sequence>
<feature type="signal peptide" evidence="5">
    <location>
        <begin position="1"/>
        <end position="18"/>
    </location>
</feature>
<keyword evidence="4 7" id="KW-0413">Isomerase</keyword>
<dbReference type="PROSITE" id="PS51168">
    <property type="entry name" value="CHORISMATE_MUT_2"/>
    <property type="match status" value="1"/>
</dbReference>
<feature type="domain" description="Chorismate mutase" evidence="6">
    <location>
        <begin position="26"/>
        <end position="124"/>
    </location>
</feature>
<evidence type="ECO:0000256" key="3">
    <source>
        <dbReference type="ARBA" id="ARBA00022729"/>
    </source>
</evidence>
<dbReference type="InterPro" id="IPR036979">
    <property type="entry name" value="CM_dom_sf"/>
</dbReference>
<accession>A0ABW6RW87</accession>
<proteinExistence type="predicted"/>
<comment type="caution">
    <text evidence="7">The sequence shown here is derived from an EMBL/GenBank/DDBJ whole genome shotgun (WGS) entry which is preliminary data.</text>
</comment>
<reference evidence="7 8" key="1">
    <citation type="submission" date="2024-10" db="EMBL/GenBank/DDBJ databases">
        <title>The Natural Products Discovery Center: Release of the First 8490 Sequenced Strains for Exploring Actinobacteria Biosynthetic Diversity.</title>
        <authorList>
            <person name="Kalkreuter E."/>
            <person name="Kautsar S.A."/>
            <person name="Yang D."/>
            <person name="Bader C.D."/>
            <person name="Teijaro C.N."/>
            <person name="Fluegel L."/>
            <person name="Davis C.M."/>
            <person name="Simpson J.R."/>
            <person name="Lauterbach L."/>
            <person name="Steele A.D."/>
            <person name="Gui C."/>
            <person name="Meng S."/>
            <person name="Li G."/>
            <person name="Viehrig K."/>
            <person name="Ye F."/>
            <person name="Su P."/>
            <person name="Kiefer A.F."/>
            <person name="Nichols A."/>
            <person name="Cepeda A.J."/>
            <person name="Yan W."/>
            <person name="Fan B."/>
            <person name="Jiang Y."/>
            <person name="Adhikari A."/>
            <person name="Zheng C.-J."/>
            <person name="Schuster L."/>
            <person name="Cowan T.M."/>
            <person name="Smanski M.J."/>
            <person name="Chevrette M.G."/>
            <person name="De Carvalho L.P.S."/>
            <person name="Shen B."/>
        </authorList>
    </citation>
    <scope>NUCLEOTIDE SEQUENCE [LARGE SCALE GENOMIC DNA]</scope>
    <source>
        <strain evidence="7 8">NPDC002593</strain>
    </source>
</reference>
<dbReference type="PANTHER" id="PTHR38041:SF2">
    <property type="entry name" value="SECRETED CHORISMATE MUTASE"/>
    <property type="match status" value="1"/>
</dbReference>
<keyword evidence="8" id="KW-1185">Reference proteome</keyword>
<evidence type="ECO:0000256" key="4">
    <source>
        <dbReference type="ARBA" id="ARBA00023235"/>
    </source>
</evidence>
<evidence type="ECO:0000256" key="5">
    <source>
        <dbReference type="SAM" id="SignalP"/>
    </source>
</evidence>
<dbReference type="PANTHER" id="PTHR38041">
    <property type="entry name" value="CHORISMATE MUTASE"/>
    <property type="match status" value="1"/>
</dbReference>
<dbReference type="RefSeq" id="WP_387403392.1">
    <property type="nucleotide sequence ID" value="NZ_JBIAQY010000003.1"/>
</dbReference>
<organism evidence="7 8">
    <name type="scientific">Nocardia jiangxiensis</name>
    <dbReference type="NCBI Taxonomy" id="282685"/>
    <lineage>
        <taxon>Bacteria</taxon>
        <taxon>Bacillati</taxon>
        <taxon>Actinomycetota</taxon>
        <taxon>Actinomycetes</taxon>
        <taxon>Mycobacteriales</taxon>
        <taxon>Nocardiaceae</taxon>
        <taxon>Nocardia</taxon>
    </lineage>
</organism>
<dbReference type="SUPFAM" id="SSF48600">
    <property type="entry name" value="Chorismate mutase II"/>
    <property type="match status" value="1"/>
</dbReference>
<evidence type="ECO:0000259" key="6">
    <source>
        <dbReference type="PROSITE" id="PS51168"/>
    </source>
</evidence>
<dbReference type="NCBIfam" id="TIGR01806">
    <property type="entry name" value="CM_mono2"/>
    <property type="match status" value="1"/>
</dbReference>
<dbReference type="Gene3D" id="1.20.59.10">
    <property type="entry name" value="Chorismate mutase"/>
    <property type="match status" value="1"/>
</dbReference>
<name>A0ABW6RW87_9NOCA</name>
<protein>
    <recommendedName>
        <fullName evidence="2">chorismate mutase</fullName>
        <ecNumber evidence="2">5.4.99.5</ecNumber>
    </recommendedName>
</protein>
<dbReference type="InterPro" id="IPR036263">
    <property type="entry name" value="Chorismate_II_sf"/>
</dbReference>
<dbReference type="Pfam" id="PF01817">
    <property type="entry name" value="CM_2"/>
    <property type="match status" value="1"/>
</dbReference>
<dbReference type="GO" id="GO:0004106">
    <property type="term" value="F:chorismate mutase activity"/>
    <property type="evidence" value="ECO:0007669"/>
    <property type="project" value="UniProtKB-EC"/>
</dbReference>